<dbReference type="Proteomes" id="UP000319792">
    <property type="component" value="Unassembled WGS sequence"/>
</dbReference>
<dbReference type="AlphaFoldDB" id="A0A5C5RLX7"/>
<keyword evidence="2" id="KW-1185">Reference proteome</keyword>
<dbReference type="EMBL" id="VIGV01000004">
    <property type="protein sequence ID" value="TWS23201.1"/>
    <property type="molecule type" value="Genomic_DNA"/>
</dbReference>
<gene>
    <name evidence="1" type="ORF">FK268_12845</name>
</gene>
<evidence type="ECO:0000313" key="2">
    <source>
        <dbReference type="Proteomes" id="UP000319792"/>
    </source>
</evidence>
<name>A0A5C5RLX7_9ACTN</name>
<evidence type="ECO:0000313" key="1">
    <source>
        <dbReference type="EMBL" id="TWS23201.1"/>
    </source>
</evidence>
<sequence length="87" mass="9794">MTVQHEVRAHLPGELPAGWDARLADTLAENPNCWVRVPGDGQIPPTNTGTVLLDTIVEKNVLHGHLSIDTYWYRRDLYFRLSVVEAS</sequence>
<reference evidence="1 2" key="1">
    <citation type="submission" date="2019-06" db="EMBL/GenBank/DDBJ databases">
        <authorList>
            <person name="Teng J.L.L."/>
            <person name="Lee H.H."/>
            <person name="Lau S.K.P."/>
            <person name="Woo P.C.Y."/>
        </authorList>
    </citation>
    <scope>NUCLEOTIDE SEQUENCE [LARGE SCALE GENOMIC DNA]</scope>
    <source>
        <strain evidence="1 2">HKU70</strain>
    </source>
</reference>
<reference evidence="1 2" key="2">
    <citation type="submission" date="2019-08" db="EMBL/GenBank/DDBJ databases">
        <title>Tsukamurella conjunctivitidis sp. nov., Tsukamurella assacharolytica sp. nov. and Tsukamurella sputae sp. nov. isolated from patients with conjunctivitis, bacteraemia (lymphoma) and respiratory infection (sputum) in Hong Kong.</title>
        <authorList>
            <person name="Fok K.M.N."/>
            <person name="Fong J.Y.H."/>
        </authorList>
    </citation>
    <scope>NUCLEOTIDE SEQUENCE [LARGE SCALE GENOMIC DNA]</scope>
    <source>
        <strain evidence="1 2">HKU70</strain>
    </source>
</reference>
<proteinExistence type="predicted"/>
<protein>
    <submittedName>
        <fullName evidence="1">Uncharacterized protein</fullName>
    </submittedName>
</protein>
<organism evidence="1 2">
    <name type="scientific">Tsukamurella sputi</name>
    <dbReference type="NCBI Taxonomy" id="2591848"/>
    <lineage>
        <taxon>Bacteria</taxon>
        <taxon>Bacillati</taxon>
        <taxon>Actinomycetota</taxon>
        <taxon>Actinomycetes</taxon>
        <taxon>Mycobacteriales</taxon>
        <taxon>Tsukamurellaceae</taxon>
        <taxon>Tsukamurella</taxon>
    </lineage>
</organism>
<comment type="caution">
    <text evidence="1">The sequence shown here is derived from an EMBL/GenBank/DDBJ whole genome shotgun (WGS) entry which is preliminary data.</text>
</comment>
<dbReference type="RefSeq" id="WP_146434639.1">
    <property type="nucleotide sequence ID" value="NZ_VIGV01000004.1"/>
</dbReference>
<accession>A0A5C5RLX7</accession>